<gene>
    <name evidence="1" type="ORF">TRAPUB_5835</name>
</gene>
<dbReference type="Gene3D" id="3.30.559.10">
    <property type="entry name" value="Chloramphenicol acetyltransferase-like domain"/>
    <property type="match status" value="1"/>
</dbReference>
<protein>
    <recommendedName>
        <fullName evidence="3">Condensation domain-containing protein</fullName>
    </recommendedName>
</protein>
<organism evidence="1 2">
    <name type="scientific">Trametes pubescens</name>
    <name type="common">White-rot fungus</name>
    <dbReference type="NCBI Taxonomy" id="154538"/>
    <lineage>
        <taxon>Eukaryota</taxon>
        <taxon>Fungi</taxon>
        <taxon>Dikarya</taxon>
        <taxon>Basidiomycota</taxon>
        <taxon>Agaricomycotina</taxon>
        <taxon>Agaricomycetes</taxon>
        <taxon>Polyporales</taxon>
        <taxon>Polyporaceae</taxon>
        <taxon>Trametes</taxon>
    </lineage>
</organism>
<dbReference type="STRING" id="154538.A0A1M2V7S0"/>
<dbReference type="EMBL" id="MNAD01001609">
    <property type="protein sequence ID" value="OJT03556.1"/>
    <property type="molecule type" value="Genomic_DNA"/>
</dbReference>
<keyword evidence="2" id="KW-1185">Reference proteome</keyword>
<dbReference type="OrthoDB" id="3264185at2759"/>
<reference evidence="1 2" key="1">
    <citation type="submission" date="2016-10" db="EMBL/GenBank/DDBJ databases">
        <title>Genome sequence of the basidiomycete white-rot fungus Trametes pubescens.</title>
        <authorList>
            <person name="Makela M.R."/>
            <person name="Granchi Z."/>
            <person name="Peng M."/>
            <person name="De Vries R.P."/>
            <person name="Grigoriev I."/>
            <person name="Riley R."/>
            <person name="Hilden K."/>
        </authorList>
    </citation>
    <scope>NUCLEOTIDE SEQUENCE [LARGE SCALE GENOMIC DNA]</scope>
    <source>
        <strain evidence="1 2">FBCC735</strain>
    </source>
</reference>
<comment type="caution">
    <text evidence="1">The sequence shown here is derived from an EMBL/GenBank/DDBJ whole genome shotgun (WGS) entry which is preliminary data.</text>
</comment>
<dbReference type="InterPro" id="IPR023213">
    <property type="entry name" value="CAT-like_dom_sf"/>
</dbReference>
<evidence type="ECO:0000313" key="1">
    <source>
        <dbReference type="EMBL" id="OJT03556.1"/>
    </source>
</evidence>
<evidence type="ECO:0000313" key="2">
    <source>
        <dbReference type="Proteomes" id="UP000184267"/>
    </source>
</evidence>
<evidence type="ECO:0008006" key="3">
    <source>
        <dbReference type="Google" id="ProtNLM"/>
    </source>
</evidence>
<sequence length="235" mass="26257">MSSNAFQWSSVRSTPAEGRTFSRSLGPAEHSFFYDRILNGTADIIWHYTLEVTDPAQGSLLFGEQNVARAWATVKQHYPLLASRMEPQADGSIKFYVEERALSQHKQDELTVRTVRSADTAATVIRDGIRDKPTEASHIMTRVFVFARADKPGTYEVLFQAAHAISDGISGATLARTFFDVLSSPPIQAPALEKRLAMAVPSNVLNPSLKMSLARQRWRRAIGKVTFFNMRKRLA</sequence>
<feature type="non-terminal residue" evidence="1">
    <location>
        <position position="235"/>
    </location>
</feature>
<dbReference type="SUPFAM" id="SSF52777">
    <property type="entry name" value="CoA-dependent acyltransferases"/>
    <property type="match status" value="1"/>
</dbReference>
<accession>A0A1M2V7S0</accession>
<dbReference type="Proteomes" id="UP000184267">
    <property type="component" value="Unassembled WGS sequence"/>
</dbReference>
<name>A0A1M2V7S0_TRAPU</name>
<proteinExistence type="predicted"/>
<dbReference type="AlphaFoldDB" id="A0A1M2V7S0"/>